<keyword evidence="9" id="KW-1185">Reference proteome</keyword>
<evidence type="ECO:0000256" key="6">
    <source>
        <dbReference type="SAM" id="SignalP"/>
    </source>
</evidence>
<accession>A0A0C2XLT0</accession>
<dbReference type="InterPro" id="IPR001623">
    <property type="entry name" value="DnaJ_domain"/>
</dbReference>
<reference evidence="9" key="2">
    <citation type="submission" date="2015-01" db="EMBL/GenBank/DDBJ databases">
        <title>Evolutionary Origins and Diversification of the Mycorrhizal Mutualists.</title>
        <authorList>
            <consortium name="DOE Joint Genome Institute"/>
            <consortium name="Mycorrhizal Genomics Consortium"/>
            <person name="Kohler A."/>
            <person name="Kuo A."/>
            <person name="Nagy L.G."/>
            <person name="Floudas D."/>
            <person name="Copeland A."/>
            <person name="Barry K.W."/>
            <person name="Cichocki N."/>
            <person name="Veneault-Fourrey C."/>
            <person name="LaButti K."/>
            <person name="Lindquist E.A."/>
            <person name="Lipzen A."/>
            <person name="Lundell T."/>
            <person name="Morin E."/>
            <person name="Murat C."/>
            <person name="Riley R."/>
            <person name="Ohm R."/>
            <person name="Sun H."/>
            <person name="Tunlid A."/>
            <person name="Henrissat B."/>
            <person name="Grigoriev I.V."/>
            <person name="Hibbett D.S."/>
            <person name="Martin F."/>
        </authorList>
    </citation>
    <scope>NUCLEOTIDE SEQUENCE [LARGE SCALE GENOMIC DNA]</scope>
    <source>
        <strain evidence="9">MAFF 305830</strain>
    </source>
</reference>
<evidence type="ECO:0000256" key="5">
    <source>
        <dbReference type="SAM" id="MobiDB-lite"/>
    </source>
</evidence>
<dbReference type="HOGENOM" id="CLU_015935_0_1_1"/>
<dbReference type="GO" id="GO:0051087">
    <property type="term" value="F:protein-folding chaperone binding"/>
    <property type="evidence" value="ECO:0007669"/>
    <property type="project" value="TreeGrafter"/>
</dbReference>
<feature type="compositionally biased region" description="Low complexity" evidence="5">
    <location>
        <begin position="505"/>
        <end position="518"/>
    </location>
</feature>
<dbReference type="SUPFAM" id="SSF46565">
    <property type="entry name" value="Chaperone J-domain"/>
    <property type="match status" value="1"/>
</dbReference>
<comment type="subcellular location">
    <subcellularLocation>
        <location evidence="1">Endoplasmic reticulum</location>
    </subcellularLocation>
</comment>
<organism evidence="8 9">
    <name type="scientific">Serendipita vermifera MAFF 305830</name>
    <dbReference type="NCBI Taxonomy" id="933852"/>
    <lineage>
        <taxon>Eukaryota</taxon>
        <taxon>Fungi</taxon>
        <taxon>Dikarya</taxon>
        <taxon>Basidiomycota</taxon>
        <taxon>Agaricomycotina</taxon>
        <taxon>Agaricomycetes</taxon>
        <taxon>Sebacinales</taxon>
        <taxon>Serendipitaceae</taxon>
        <taxon>Serendipita</taxon>
    </lineage>
</organism>
<proteinExistence type="predicted"/>
<gene>
    <name evidence="8" type="ORF">M408DRAFT_22405</name>
</gene>
<dbReference type="InterPro" id="IPR019734">
    <property type="entry name" value="TPR_rpt"/>
</dbReference>
<sequence length="537" mass="58762">MRLISSRTLLATLLTVAPHVLCDSSATIPATSTSAAEATATPTTAASAETTQLLKPLVIRANVLLSAGQFADAAKTYSEAIELSPTDYLLYFKRATAYLSQNRHVPALEDFDTVLKLTDGSFDGAVLAKAKIFAKEGRWAEGREVLNEFTKKSPGDKAAQELMFSISDGEVATKKANSAQKSGRWDACIESSTAALQVAAYSASLRQQRADCALAAGDVEQAIADMTRLTHLGMASTPLLLRIAGLSYFLSPPSSQGFATLKQCLHFDPDSKPCKKAHKQLKALDKLFAKLESAGEDWRAVIRIVTPEKTGLAAKFDEAMGETMSAMDPPLPASINPLKQSQRRAVVWRAACKAHVTLNEIIKSERWCGELLRMDPEDVDGLVGAGEAALKKEEWDEAVRFFDKAFNASGRSNHDIQARLQKAHRLMKQAKKKDYYKVLGVSREADTKTIKRAYRKAAMLAHPDKGGSETKMAQVNEAYEVLSNTELRQRYDNGDDPNDPESQQGGHPFHGSPFQFFQQGGGRSPYGQNGHHFEFKF</sequence>
<dbReference type="PANTHER" id="PTHR44140">
    <property type="entry name" value="LD25575P"/>
    <property type="match status" value="1"/>
</dbReference>
<evidence type="ECO:0000256" key="3">
    <source>
        <dbReference type="ARBA" id="ARBA00022824"/>
    </source>
</evidence>
<keyword evidence="3" id="KW-0256">Endoplasmic reticulum</keyword>
<dbReference type="PANTHER" id="PTHR44140:SF2">
    <property type="entry name" value="LD25575P"/>
    <property type="match status" value="1"/>
</dbReference>
<dbReference type="Gene3D" id="1.25.40.10">
    <property type="entry name" value="Tetratricopeptide repeat domain"/>
    <property type="match status" value="1"/>
</dbReference>
<dbReference type="GO" id="GO:0051787">
    <property type="term" value="F:misfolded protein binding"/>
    <property type="evidence" value="ECO:0007669"/>
    <property type="project" value="TreeGrafter"/>
</dbReference>
<evidence type="ECO:0000259" key="7">
    <source>
        <dbReference type="PROSITE" id="PS50076"/>
    </source>
</evidence>
<dbReference type="Pfam" id="PF00226">
    <property type="entry name" value="DnaJ"/>
    <property type="match status" value="1"/>
</dbReference>
<feature type="chain" id="PRO_5002158771" description="J domain-containing protein" evidence="6">
    <location>
        <begin position="23"/>
        <end position="537"/>
    </location>
</feature>
<feature type="domain" description="J" evidence="7">
    <location>
        <begin position="434"/>
        <end position="495"/>
    </location>
</feature>
<dbReference type="PROSITE" id="PS50076">
    <property type="entry name" value="DNAJ_2"/>
    <property type="match status" value="1"/>
</dbReference>
<feature type="signal peptide" evidence="6">
    <location>
        <begin position="1"/>
        <end position="22"/>
    </location>
</feature>
<dbReference type="InterPro" id="IPR051727">
    <property type="entry name" value="DnaJ_C3_Co-chaperones"/>
</dbReference>
<dbReference type="PROSITE" id="PS50005">
    <property type="entry name" value="TPR"/>
    <property type="match status" value="1"/>
</dbReference>
<evidence type="ECO:0000256" key="4">
    <source>
        <dbReference type="PROSITE-ProRule" id="PRU00339"/>
    </source>
</evidence>
<dbReference type="GO" id="GO:0005783">
    <property type="term" value="C:endoplasmic reticulum"/>
    <property type="evidence" value="ECO:0007669"/>
    <property type="project" value="UniProtKB-SubCell"/>
</dbReference>
<evidence type="ECO:0000256" key="2">
    <source>
        <dbReference type="ARBA" id="ARBA00022729"/>
    </source>
</evidence>
<dbReference type="InterPro" id="IPR036869">
    <property type="entry name" value="J_dom_sf"/>
</dbReference>
<dbReference type="SUPFAM" id="SSF48452">
    <property type="entry name" value="TPR-like"/>
    <property type="match status" value="2"/>
</dbReference>
<keyword evidence="4" id="KW-0802">TPR repeat</keyword>
<feature type="repeat" description="TPR" evidence="4">
    <location>
        <begin position="54"/>
        <end position="87"/>
    </location>
</feature>
<dbReference type="SMART" id="SM00028">
    <property type="entry name" value="TPR"/>
    <property type="match status" value="4"/>
</dbReference>
<dbReference type="STRING" id="933852.A0A0C2XLT0"/>
<feature type="region of interest" description="Disordered" evidence="5">
    <location>
        <begin position="489"/>
        <end position="529"/>
    </location>
</feature>
<dbReference type="SMART" id="SM00271">
    <property type="entry name" value="DnaJ"/>
    <property type="match status" value="1"/>
</dbReference>
<dbReference type="Gene3D" id="1.10.287.110">
    <property type="entry name" value="DnaJ domain"/>
    <property type="match status" value="1"/>
</dbReference>
<dbReference type="Pfam" id="PF13414">
    <property type="entry name" value="TPR_11"/>
    <property type="match status" value="1"/>
</dbReference>
<dbReference type="PRINTS" id="PR00625">
    <property type="entry name" value="JDOMAIN"/>
</dbReference>
<dbReference type="GO" id="GO:0034975">
    <property type="term" value="P:protein folding in endoplasmic reticulum"/>
    <property type="evidence" value="ECO:0007669"/>
    <property type="project" value="TreeGrafter"/>
</dbReference>
<dbReference type="Pfam" id="PF13432">
    <property type="entry name" value="TPR_16"/>
    <property type="match status" value="1"/>
</dbReference>
<evidence type="ECO:0000313" key="9">
    <source>
        <dbReference type="Proteomes" id="UP000054097"/>
    </source>
</evidence>
<dbReference type="Proteomes" id="UP000054097">
    <property type="component" value="Unassembled WGS sequence"/>
</dbReference>
<evidence type="ECO:0000313" key="8">
    <source>
        <dbReference type="EMBL" id="KIM29962.1"/>
    </source>
</evidence>
<dbReference type="CDD" id="cd06257">
    <property type="entry name" value="DnaJ"/>
    <property type="match status" value="1"/>
</dbReference>
<dbReference type="AlphaFoldDB" id="A0A0C2XLT0"/>
<dbReference type="OrthoDB" id="1726119at2759"/>
<evidence type="ECO:0000256" key="1">
    <source>
        <dbReference type="ARBA" id="ARBA00004240"/>
    </source>
</evidence>
<keyword evidence="2 6" id="KW-0732">Signal</keyword>
<dbReference type="EMBL" id="KN824286">
    <property type="protein sequence ID" value="KIM29962.1"/>
    <property type="molecule type" value="Genomic_DNA"/>
</dbReference>
<name>A0A0C2XLT0_SERVB</name>
<reference evidence="8 9" key="1">
    <citation type="submission" date="2014-04" db="EMBL/GenBank/DDBJ databases">
        <authorList>
            <consortium name="DOE Joint Genome Institute"/>
            <person name="Kuo A."/>
            <person name="Zuccaro A."/>
            <person name="Kohler A."/>
            <person name="Nagy L.G."/>
            <person name="Floudas D."/>
            <person name="Copeland A."/>
            <person name="Barry K.W."/>
            <person name="Cichocki N."/>
            <person name="Veneault-Fourrey C."/>
            <person name="LaButti K."/>
            <person name="Lindquist E.A."/>
            <person name="Lipzen A."/>
            <person name="Lundell T."/>
            <person name="Morin E."/>
            <person name="Murat C."/>
            <person name="Sun H."/>
            <person name="Tunlid A."/>
            <person name="Henrissat B."/>
            <person name="Grigoriev I.V."/>
            <person name="Hibbett D.S."/>
            <person name="Martin F."/>
            <person name="Nordberg H.P."/>
            <person name="Cantor M.N."/>
            <person name="Hua S.X."/>
        </authorList>
    </citation>
    <scope>NUCLEOTIDE SEQUENCE [LARGE SCALE GENOMIC DNA]</scope>
    <source>
        <strain evidence="8 9">MAFF 305830</strain>
    </source>
</reference>
<protein>
    <recommendedName>
        <fullName evidence="7">J domain-containing protein</fullName>
    </recommendedName>
</protein>
<dbReference type="InterPro" id="IPR011990">
    <property type="entry name" value="TPR-like_helical_dom_sf"/>
</dbReference>